<keyword evidence="3" id="KW-1185">Reference proteome</keyword>
<dbReference type="CDD" id="cd00093">
    <property type="entry name" value="HTH_XRE"/>
    <property type="match status" value="1"/>
</dbReference>
<dbReference type="GO" id="GO:0003677">
    <property type="term" value="F:DNA binding"/>
    <property type="evidence" value="ECO:0007669"/>
    <property type="project" value="InterPro"/>
</dbReference>
<dbReference type="AlphaFoldDB" id="A0A6L5G491"/>
<reference evidence="2 3" key="1">
    <citation type="submission" date="2019-10" db="EMBL/GenBank/DDBJ databases">
        <title>Glycomyces albidus sp. nov., a novel actinomycete isolated from rhizosphere soil of wheat (Triticum aestivum L.).</title>
        <authorList>
            <person name="Qian L."/>
        </authorList>
    </citation>
    <scope>NUCLEOTIDE SEQUENCE [LARGE SCALE GENOMIC DNA]</scope>
    <source>
        <strain evidence="2 3">NEAU-7082</strain>
    </source>
</reference>
<dbReference type="SUPFAM" id="SSF47413">
    <property type="entry name" value="lambda repressor-like DNA-binding domains"/>
    <property type="match status" value="1"/>
</dbReference>
<evidence type="ECO:0000313" key="2">
    <source>
        <dbReference type="EMBL" id="MQM24450.1"/>
    </source>
</evidence>
<name>A0A6L5G491_9ACTN</name>
<comment type="caution">
    <text evidence="2">The sequence shown here is derived from an EMBL/GenBank/DDBJ whole genome shotgun (WGS) entry which is preliminary data.</text>
</comment>
<dbReference type="Pfam" id="PF19054">
    <property type="entry name" value="DUF5753"/>
    <property type="match status" value="1"/>
</dbReference>
<accession>A0A6L5G491</accession>
<feature type="domain" description="DUF5753" evidence="1">
    <location>
        <begin position="103"/>
        <end position="266"/>
    </location>
</feature>
<evidence type="ECO:0000313" key="3">
    <source>
        <dbReference type="Proteomes" id="UP000477750"/>
    </source>
</evidence>
<gene>
    <name evidence="2" type="ORF">GFD30_02465</name>
</gene>
<dbReference type="InterPro" id="IPR010982">
    <property type="entry name" value="Lambda_DNA-bd_dom_sf"/>
</dbReference>
<sequence>MRNDATRQTPMRRKLIGRKLKLARRKAGLALRHPEIAARVGSTRTAQRLEDGEATSITFPAIGSLCDLYGMPREEKFELERLWRLGPATTWTQPRGRSLFGFKAFRELQLRASVVHQFESTFVPGQLQTEKHMRMLFGRNHNLSELEAEQETQERLRSQQPFWGGDGPEHHFLLSEAALRFGCDAEQLDRLIEADSLDHATVRYLPFSEGPPPLMHLPFFLLSFPAEDDPDIVYVEAQNAYIYFEEAESVKYYRNALASVADRARSIKEFKL</sequence>
<dbReference type="Pfam" id="PF13560">
    <property type="entry name" value="HTH_31"/>
    <property type="match status" value="1"/>
</dbReference>
<organism evidence="2 3">
    <name type="scientific">Glycomyces albidus</name>
    <dbReference type="NCBI Taxonomy" id="2656774"/>
    <lineage>
        <taxon>Bacteria</taxon>
        <taxon>Bacillati</taxon>
        <taxon>Actinomycetota</taxon>
        <taxon>Actinomycetes</taxon>
        <taxon>Glycomycetales</taxon>
        <taxon>Glycomycetaceae</taxon>
        <taxon>Glycomyces</taxon>
    </lineage>
</organism>
<dbReference type="RefSeq" id="WP_153023629.1">
    <property type="nucleotide sequence ID" value="NZ_WIAO01000002.1"/>
</dbReference>
<evidence type="ECO:0000259" key="1">
    <source>
        <dbReference type="Pfam" id="PF19054"/>
    </source>
</evidence>
<dbReference type="InterPro" id="IPR001387">
    <property type="entry name" value="Cro/C1-type_HTH"/>
</dbReference>
<proteinExistence type="predicted"/>
<dbReference type="Proteomes" id="UP000477750">
    <property type="component" value="Unassembled WGS sequence"/>
</dbReference>
<dbReference type="InterPro" id="IPR043917">
    <property type="entry name" value="DUF5753"/>
</dbReference>
<dbReference type="EMBL" id="WIAO01000002">
    <property type="protein sequence ID" value="MQM24450.1"/>
    <property type="molecule type" value="Genomic_DNA"/>
</dbReference>
<protein>
    <recommendedName>
        <fullName evidence="1">DUF5753 domain-containing protein</fullName>
    </recommendedName>
</protein>